<reference evidence="2" key="1">
    <citation type="submission" date="2012-11" db="EMBL/GenBank/DDBJ databases">
        <authorList>
            <person name="Lucero-Rivera Y.E."/>
            <person name="Tovar-Ramirez D."/>
        </authorList>
    </citation>
    <scope>NUCLEOTIDE SEQUENCE</scope>
    <source>
        <tissue evidence="2">Salivary gland</tissue>
    </source>
</reference>
<reference evidence="2" key="2">
    <citation type="journal article" date="2015" name="J. Proteomics">
        <title>Sexual differences in the sialomes of the zebra tick, Rhipicephalus pulchellus.</title>
        <authorList>
            <person name="Tan A.W."/>
            <person name="Francischetti I.M."/>
            <person name="Slovak M."/>
            <person name="Kini R.M."/>
            <person name="Ribeiro J.M."/>
        </authorList>
    </citation>
    <scope>NUCLEOTIDE SEQUENCE</scope>
    <source>
        <tissue evidence="2">Salivary gland</tissue>
    </source>
</reference>
<organism evidence="2">
    <name type="scientific">Rhipicephalus pulchellus</name>
    <name type="common">Yellow backed tick</name>
    <name type="synonym">Dermacentor pulchellus</name>
    <dbReference type="NCBI Taxonomy" id="72859"/>
    <lineage>
        <taxon>Eukaryota</taxon>
        <taxon>Metazoa</taxon>
        <taxon>Ecdysozoa</taxon>
        <taxon>Arthropoda</taxon>
        <taxon>Chelicerata</taxon>
        <taxon>Arachnida</taxon>
        <taxon>Acari</taxon>
        <taxon>Parasitiformes</taxon>
        <taxon>Ixodida</taxon>
        <taxon>Ixodoidea</taxon>
        <taxon>Ixodidae</taxon>
        <taxon>Rhipicephalinae</taxon>
        <taxon>Rhipicephalus</taxon>
        <taxon>Rhipicephalus</taxon>
    </lineage>
</organism>
<name>L7LT31_RHIPC</name>
<keyword evidence="1" id="KW-0732">Signal</keyword>
<sequence>MVRLVFLCGVLCVLLLTTPSHQHEGQGNRQDIVRFLNTTEKIWTWKSTSTVRTICKVDIKSDINATNIAYTRSILEGRYYWTKKELRGKFFNWNSSMNTISGSYDAVDLATRGGRGAGVEVLHYVSANFKCAVLFILGDGRYPIRPWYDMRVWDSSTQNGPDEDCKRAFENVTIPKERKQSYYRGCPNATAFMK</sequence>
<protein>
    <submittedName>
        <fullName evidence="2">Putative group i salivary lipocalin</fullName>
    </submittedName>
</protein>
<evidence type="ECO:0000313" key="2">
    <source>
        <dbReference type="EMBL" id="JAA53979.1"/>
    </source>
</evidence>
<proteinExistence type="evidence at transcript level"/>
<feature type="signal peptide" evidence="1">
    <location>
        <begin position="1"/>
        <end position="22"/>
    </location>
</feature>
<evidence type="ECO:0000256" key="1">
    <source>
        <dbReference type="SAM" id="SignalP"/>
    </source>
</evidence>
<dbReference type="EMBL" id="GACK01011055">
    <property type="protein sequence ID" value="JAA53979.1"/>
    <property type="molecule type" value="mRNA"/>
</dbReference>
<accession>L7LT31</accession>
<feature type="chain" id="PRO_5003981262" evidence="1">
    <location>
        <begin position="23"/>
        <end position="194"/>
    </location>
</feature>
<dbReference type="AlphaFoldDB" id="L7LT31"/>